<gene>
    <name evidence="11" type="ORF">EAH80_18690</name>
</gene>
<dbReference type="InterPro" id="IPR043429">
    <property type="entry name" value="ArtM/GltK/GlnP/TcyL/YhdX-like"/>
</dbReference>
<comment type="similarity">
    <text evidence="2">Belongs to the binding-protein-dependent transport system permease family. HisMQ subfamily.</text>
</comment>
<evidence type="ECO:0000256" key="6">
    <source>
        <dbReference type="ARBA" id="ARBA00022970"/>
    </source>
</evidence>
<keyword evidence="12" id="KW-1185">Reference proteome</keyword>
<dbReference type="GO" id="GO:0022857">
    <property type="term" value="F:transmembrane transporter activity"/>
    <property type="evidence" value="ECO:0007669"/>
    <property type="project" value="InterPro"/>
</dbReference>
<feature type="transmembrane region" description="Helical" evidence="9">
    <location>
        <begin position="135"/>
        <end position="154"/>
    </location>
</feature>
<keyword evidence="6" id="KW-0029">Amino-acid transport</keyword>
<dbReference type="GO" id="GO:0006865">
    <property type="term" value="P:amino acid transport"/>
    <property type="evidence" value="ECO:0007669"/>
    <property type="project" value="UniProtKB-KW"/>
</dbReference>
<dbReference type="PANTHER" id="PTHR30614">
    <property type="entry name" value="MEMBRANE COMPONENT OF AMINO ACID ABC TRANSPORTER"/>
    <property type="match status" value="1"/>
</dbReference>
<feature type="transmembrane region" description="Helical" evidence="9">
    <location>
        <begin position="105"/>
        <end position="123"/>
    </location>
</feature>
<dbReference type="EMBL" id="RCZG01000007">
    <property type="protein sequence ID" value="TPG32889.1"/>
    <property type="molecule type" value="Genomic_DNA"/>
</dbReference>
<keyword evidence="4" id="KW-1003">Cell membrane</keyword>
<comment type="subcellular location">
    <subcellularLocation>
        <location evidence="1 9">Cell membrane</location>
        <topology evidence="1 9">Multi-pass membrane protein</topology>
    </subcellularLocation>
</comment>
<dbReference type="InterPro" id="IPR000515">
    <property type="entry name" value="MetI-like"/>
</dbReference>
<evidence type="ECO:0000256" key="9">
    <source>
        <dbReference type="RuleBase" id="RU363032"/>
    </source>
</evidence>
<evidence type="ECO:0000313" key="12">
    <source>
        <dbReference type="Proteomes" id="UP000320095"/>
    </source>
</evidence>
<accession>A0A502E7E1</accession>
<dbReference type="OrthoDB" id="9814902at2"/>
<sequence length="267" mass="28761">MAYRQSRARRSTLVALVSTVVFAAVLLFAVTSSPGWPRVRDSFFNLRIGWDSLPALLEGLWLNIRVLVICQVLILVFGLGLAAMRTLRGPVWFPLRALATGYVDLFRGLPLLICLYLVGFGLPGLRLSGLPTNPVILGGLALVLVYSAYVAEVFRAGIESVHPSQLAAAKSLGLNHRRTMRLVVLPQATRRVTPALLNDFVALQKDCGLISVLGAVDAVRAAQIQAATTYNFTPYVVAGLLFVALAVPSARLADWASTRAAVRQGAV</sequence>
<comment type="caution">
    <text evidence="11">The sequence shown here is derived from an EMBL/GenBank/DDBJ whole genome shotgun (WGS) entry which is preliminary data.</text>
</comment>
<dbReference type="PANTHER" id="PTHR30614:SF20">
    <property type="entry name" value="GLUTAMINE TRANSPORT SYSTEM PERMEASE PROTEIN GLNP"/>
    <property type="match status" value="1"/>
</dbReference>
<evidence type="ECO:0000256" key="1">
    <source>
        <dbReference type="ARBA" id="ARBA00004651"/>
    </source>
</evidence>
<evidence type="ECO:0000256" key="3">
    <source>
        <dbReference type="ARBA" id="ARBA00022448"/>
    </source>
</evidence>
<evidence type="ECO:0000259" key="10">
    <source>
        <dbReference type="PROSITE" id="PS50928"/>
    </source>
</evidence>
<dbReference type="GO" id="GO:0043190">
    <property type="term" value="C:ATP-binding cassette (ABC) transporter complex"/>
    <property type="evidence" value="ECO:0007669"/>
    <property type="project" value="InterPro"/>
</dbReference>
<dbReference type="PROSITE" id="PS50928">
    <property type="entry name" value="ABC_TM1"/>
    <property type="match status" value="1"/>
</dbReference>
<feature type="transmembrane region" description="Helical" evidence="9">
    <location>
        <begin position="60"/>
        <end position="84"/>
    </location>
</feature>
<evidence type="ECO:0000256" key="5">
    <source>
        <dbReference type="ARBA" id="ARBA00022692"/>
    </source>
</evidence>
<evidence type="ECO:0000256" key="8">
    <source>
        <dbReference type="ARBA" id="ARBA00023136"/>
    </source>
</evidence>
<dbReference type="AlphaFoldDB" id="A0A502E7E1"/>
<dbReference type="Gene3D" id="1.10.3720.10">
    <property type="entry name" value="MetI-like"/>
    <property type="match status" value="1"/>
</dbReference>
<dbReference type="Pfam" id="PF00528">
    <property type="entry name" value="BPD_transp_1"/>
    <property type="match status" value="1"/>
</dbReference>
<keyword evidence="3 9" id="KW-0813">Transport</keyword>
<feature type="transmembrane region" description="Helical" evidence="9">
    <location>
        <begin position="12"/>
        <end position="30"/>
    </location>
</feature>
<feature type="domain" description="ABC transmembrane type-1" evidence="10">
    <location>
        <begin position="60"/>
        <end position="253"/>
    </location>
</feature>
<reference evidence="11 12" key="1">
    <citation type="journal article" date="2019" name="Environ. Microbiol.">
        <title>Species interactions and distinct microbial communities in high Arctic permafrost affected cryosols are associated with the CH4 and CO2 gas fluxes.</title>
        <authorList>
            <person name="Altshuler I."/>
            <person name="Hamel J."/>
            <person name="Turney S."/>
            <person name="Magnuson E."/>
            <person name="Levesque R."/>
            <person name="Greer C."/>
            <person name="Whyte L.G."/>
        </authorList>
    </citation>
    <scope>NUCLEOTIDE SEQUENCE [LARGE SCALE GENOMIC DNA]</scope>
    <source>
        <strain evidence="11 12">S5.20</strain>
    </source>
</reference>
<dbReference type="Proteomes" id="UP000320095">
    <property type="component" value="Unassembled WGS sequence"/>
</dbReference>
<keyword evidence="8 9" id="KW-0472">Membrane</keyword>
<name>A0A502E7E1_9MYCO</name>
<dbReference type="CDD" id="cd06261">
    <property type="entry name" value="TM_PBP2"/>
    <property type="match status" value="1"/>
</dbReference>
<evidence type="ECO:0000256" key="4">
    <source>
        <dbReference type="ARBA" id="ARBA00022475"/>
    </source>
</evidence>
<keyword evidence="7 9" id="KW-1133">Transmembrane helix</keyword>
<dbReference type="SUPFAM" id="SSF161098">
    <property type="entry name" value="MetI-like"/>
    <property type="match status" value="1"/>
</dbReference>
<proteinExistence type="inferred from homology"/>
<dbReference type="InterPro" id="IPR010065">
    <property type="entry name" value="AA_ABC_transptr_permease_3TM"/>
</dbReference>
<keyword evidence="5 9" id="KW-0812">Transmembrane</keyword>
<dbReference type="NCBIfam" id="TIGR01726">
    <property type="entry name" value="HEQRo_perm_3TM"/>
    <property type="match status" value="1"/>
</dbReference>
<dbReference type="InterPro" id="IPR035906">
    <property type="entry name" value="MetI-like_sf"/>
</dbReference>
<evidence type="ECO:0000256" key="2">
    <source>
        <dbReference type="ARBA" id="ARBA00010072"/>
    </source>
</evidence>
<evidence type="ECO:0000313" key="11">
    <source>
        <dbReference type="EMBL" id="TPG32889.1"/>
    </source>
</evidence>
<organism evidence="11 12">
    <name type="scientific">Mycolicibacterium hodleri</name>
    <dbReference type="NCBI Taxonomy" id="49897"/>
    <lineage>
        <taxon>Bacteria</taxon>
        <taxon>Bacillati</taxon>
        <taxon>Actinomycetota</taxon>
        <taxon>Actinomycetes</taxon>
        <taxon>Mycobacteriales</taxon>
        <taxon>Mycobacteriaceae</taxon>
        <taxon>Mycolicibacterium</taxon>
    </lineage>
</organism>
<protein>
    <submittedName>
        <fullName evidence="11">Amino acid ABC transporter permease</fullName>
    </submittedName>
</protein>
<evidence type="ECO:0000256" key="7">
    <source>
        <dbReference type="ARBA" id="ARBA00022989"/>
    </source>
</evidence>